<dbReference type="GO" id="GO:0000166">
    <property type="term" value="F:nucleotide binding"/>
    <property type="evidence" value="ECO:0007669"/>
    <property type="project" value="InterPro"/>
</dbReference>
<accession>A0A8J3E575</accession>
<name>A0A8J3E575_9PROT</name>
<reference evidence="3" key="2">
    <citation type="submission" date="2020-09" db="EMBL/GenBank/DDBJ databases">
        <authorList>
            <person name="Sun Q."/>
            <person name="Zhou Y."/>
        </authorList>
    </citation>
    <scope>NUCLEOTIDE SEQUENCE</scope>
    <source>
        <strain evidence="3">CGMCC 1.15725</strain>
    </source>
</reference>
<comment type="caution">
    <text evidence="3">The sequence shown here is derived from an EMBL/GenBank/DDBJ whole genome shotgun (WGS) entry which is preliminary data.</text>
</comment>
<evidence type="ECO:0000259" key="1">
    <source>
        <dbReference type="Pfam" id="PF01408"/>
    </source>
</evidence>
<dbReference type="Proteomes" id="UP000646365">
    <property type="component" value="Unassembled WGS sequence"/>
</dbReference>
<feature type="domain" description="GFO/IDH/MocA-like oxidoreductase" evidence="2">
    <location>
        <begin position="130"/>
        <end position="252"/>
    </location>
</feature>
<dbReference type="PANTHER" id="PTHR43708">
    <property type="entry name" value="CONSERVED EXPRESSED OXIDOREDUCTASE (EUROFUNG)"/>
    <property type="match status" value="1"/>
</dbReference>
<gene>
    <name evidence="3" type="ORF">GCM10011611_59100</name>
</gene>
<dbReference type="InterPro" id="IPR055170">
    <property type="entry name" value="GFO_IDH_MocA-like_dom"/>
</dbReference>
<dbReference type="InterPro" id="IPR036291">
    <property type="entry name" value="NAD(P)-bd_dom_sf"/>
</dbReference>
<dbReference type="Gene3D" id="3.30.360.10">
    <property type="entry name" value="Dihydrodipicolinate Reductase, domain 2"/>
    <property type="match status" value="1"/>
</dbReference>
<feature type="domain" description="Gfo/Idh/MocA-like oxidoreductase N-terminal" evidence="1">
    <location>
        <begin position="3"/>
        <end position="119"/>
    </location>
</feature>
<evidence type="ECO:0000313" key="4">
    <source>
        <dbReference type="Proteomes" id="UP000646365"/>
    </source>
</evidence>
<evidence type="ECO:0000313" key="3">
    <source>
        <dbReference type="EMBL" id="GGF44872.1"/>
    </source>
</evidence>
<sequence length="342" mass="37439">MLRGALIGCGFFAVNQLHAWRDVAGARIVALCDRDGERLQGAGRRFGIDRLYDDAAALFAGERLDFVDIATTVPSHRPLVELAARHSVPVICQKPLAATLEDAAAMTAACAAAGIPMMVHENFRWQTPIQAVGRIIASGRIGEVFWGRVSFRSAYDVFSGQPYLATGERFIIEDLGIHMLDIARFLFGEVDRLTARTRRVNPAIRGEDVATILLGHSSGATSIVDCSYATRLETEPFPETVIEVDGSHGTIRLQQGYRMIVTDRSGTERYDAAPRLLPWAEPPWHAIQESVLAIQQHWADCLRTGHEPATSGRDNLKTLALVDAAYRSAETGWAITPEPPAP</sequence>
<dbReference type="RefSeq" id="WP_189051784.1">
    <property type="nucleotide sequence ID" value="NZ_BMJQ01000021.1"/>
</dbReference>
<protein>
    <submittedName>
        <fullName evidence="3">Oxidoreductase</fullName>
    </submittedName>
</protein>
<dbReference type="EMBL" id="BMJQ01000021">
    <property type="protein sequence ID" value="GGF44872.1"/>
    <property type="molecule type" value="Genomic_DNA"/>
</dbReference>
<proteinExistence type="predicted"/>
<dbReference type="AlphaFoldDB" id="A0A8J3E575"/>
<dbReference type="Pfam" id="PF22725">
    <property type="entry name" value="GFO_IDH_MocA_C3"/>
    <property type="match status" value="1"/>
</dbReference>
<dbReference type="PANTHER" id="PTHR43708:SF8">
    <property type="entry name" value="OXIDOREDUCTASE"/>
    <property type="match status" value="1"/>
</dbReference>
<reference evidence="3" key="1">
    <citation type="journal article" date="2014" name="Int. J. Syst. Evol. Microbiol.">
        <title>Complete genome sequence of Corynebacterium casei LMG S-19264T (=DSM 44701T), isolated from a smear-ripened cheese.</title>
        <authorList>
            <consortium name="US DOE Joint Genome Institute (JGI-PGF)"/>
            <person name="Walter F."/>
            <person name="Albersmeier A."/>
            <person name="Kalinowski J."/>
            <person name="Ruckert C."/>
        </authorList>
    </citation>
    <scope>NUCLEOTIDE SEQUENCE</scope>
    <source>
        <strain evidence="3">CGMCC 1.15725</strain>
    </source>
</reference>
<dbReference type="InterPro" id="IPR051317">
    <property type="entry name" value="Gfo/Idh/MocA_oxidoreduct"/>
</dbReference>
<dbReference type="SUPFAM" id="SSF51735">
    <property type="entry name" value="NAD(P)-binding Rossmann-fold domains"/>
    <property type="match status" value="1"/>
</dbReference>
<dbReference type="Pfam" id="PF01408">
    <property type="entry name" value="GFO_IDH_MocA"/>
    <property type="match status" value="1"/>
</dbReference>
<dbReference type="InterPro" id="IPR000683">
    <property type="entry name" value="Gfo/Idh/MocA-like_OxRdtase_N"/>
</dbReference>
<dbReference type="SUPFAM" id="SSF55347">
    <property type="entry name" value="Glyceraldehyde-3-phosphate dehydrogenase-like, C-terminal domain"/>
    <property type="match status" value="1"/>
</dbReference>
<keyword evidence="4" id="KW-1185">Reference proteome</keyword>
<dbReference type="Gene3D" id="3.40.50.720">
    <property type="entry name" value="NAD(P)-binding Rossmann-like Domain"/>
    <property type="match status" value="1"/>
</dbReference>
<organism evidence="3 4">
    <name type="scientific">Aliidongia dinghuensis</name>
    <dbReference type="NCBI Taxonomy" id="1867774"/>
    <lineage>
        <taxon>Bacteria</taxon>
        <taxon>Pseudomonadati</taxon>
        <taxon>Pseudomonadota</taxon>
        <taxon>Alphaproteobacteria</taxon>
        <taxon>Rhodospirillales</taxon>
        <taxon>Dongiaceae</taxon>
        <taxon>Aliidongia</taxon>
    </lineage>
</organism>
<evidence type="ECO:0000259" key="2">
    <source>
        <dbReference type="Pfam" id="PF22725"/>
    </source>
</evidence>